<accession>A0A699X668</accession>
<name>A0A699X668_TANCI</name>
<dbReference type="AlphaFoldDB" id="A0A699X668"/>
<feature type="compositionally biased region" description="Basic and acidic residues" evidence="1">
    <location>
        <begin position="1"/>
        <end position="10"/>
    </location>
</feature>
<feature type="non-terminal residue" evidence="2">
    <location>
        <position position="1"/>
    </location>
</feature>
<dbReference type="EMBL" id="BKCJ011819522">
    <property type="protein sequence ID" value="GFD55592.1"/>
    <property type="molecule type" value="Genomic_DNA"/>
</dbReference>
<sequence length="93" mass="10091">QQHVQDVKDAAEDEDDDTEVSAKPTSPLPTHAIPSPSPTQEHILSLPQAQTAQPLSPLPPQPSQTTNILMTLLNILLETCATLTKQVANLEQY</sequence>
<proteinExistence type="predicted"/>
<feature type="non-terminal residue" evidence="2">
    <location>
        <position position="93"/>
    </location>
</feature>
<organism evidence="2">
    <name type="scientific">Tanacetum cinerariifolium</name>
    <name type="common">Dalmatian daisy</name>
    <name type="synonym">Chrysanthemum cinerariifolium</name>
    <dbReference type="NCBI Taxonomy" id="118510"/>
    <lineage>
        <taxon>Eukaryota</taxon>
        <taxon>Viridiplantae</taxon>
        <taxon>Streptophyta</taxon>
        <taxon>Embryophyta</taxon>
        <taxon>Tracheophyta</taxon>
        <taxon>Spermatophyta</taxon>
        <taxon>Magnoliopsida</taxon>
        <taxon>eudicotyledons</taxon>
        <taxon>Gunneridae</taxon>
        <taxon>Pentapetalae</taxon>
        <taxon>asterids</taxon>
        <taxon>campanulids</taxon>
        <taxon>Asterales</taxon>
        <taxon>Asteraceae</taxon>
        <taxon>Asteroideae</taxon>
        <taxon>Anthemideae</taxon>
        <taxon>Anthemidinae</taxon>
        <taxon>Tanacetum</taxon>
    </lineage>
</organism>
<feature type="compositionally biased region" description="Low complexity" evidence="1">
    <location>
        <begin position="46"/>
        <end position="55"/>
    </location>
</feature>
<reference evidence="2" key="1">
    <citation type="journal article" date="2019" name="Sci. Rep.">
        <title>Draft genome of Tanacetum cinerariifolium, the natural source of mosquito coil.</title>
        <authorList>
            <person name="Yamashiro T."/>
            <person name="Shiraishi A."/>
            <person name="Satake H."/>
            <person name="Nakayama K."/>
        </authorList>
    </citation>
    <scope>NUCLEOTIDE SEQUENCE</scope>
</reference>
<gene>
    <name evidence="2" type="ORF">Tci_927561</name>
</gene>
<evidence type="ECO:0000256" key="1">
    <source>
        <dbReference type="SAM" id="MobiDB-lite"/>
    </source>
</evidence>
<feature type="region of interest" description="Disordered" evidence="1">
    <location>
        <begin position="1"/>
        <end position="64"/>
    </location>
</feature>
<evidence type="ECO:0000313" key="2">
    <source>
        <dbReference type="EMBL" id="GFD55592.1"/>
    </source>
</evidence>
<protein>
    <submittedName>
        <fullName evidence="2">Uncharacterized protein</fullName>
    </submittedName>
</protein>
<comment type="caution">
    <text evidence="2">The sequence shown here is derived from an EMBL/GenBank/DDBJ whole genome shotgun (WGS) entry which is preliminary data.</text>
</comment>